<evidence type="ECO:0000313" key="3">
    <source>
        <dbReference type="Proteomes" id="UP000266152"/>
    </source>
</evidence>
<dbReference type="STRING" id="5514.A0A395SWM3"/>
<proteinExistence type="predicted"/>
<feature type="compositionally biased region" description="Polar residues" evidence="1">
    <location>
        <begin position="637"/>
        <end position="649"/>
    </location>
</feature>
<accession>A0A395SWM3</accession>
<sequence>MPSSPEGIWVTNAMLARAIERFHHVYPVPRRSLSSCPGPLESRRRLGKRHMTAIVPNCHASPFPWPIDLPIDLGKWTWEAPTRPQDRRHKKVGLFERFLRSLEGIDCPENPSITTTAVSQTATLSPIEQVLVELSGNLASFEDVGDGRALYKACEPYLLKVLDMIDAKTISADDLILSLNPFDEAIKSRIPAKVLDYVLARQWVSIIHCIHDNRIRPTSDVFGGHLWYQCLKTAFQMTPQATTFNFLDELLRLTRQFERILLDPNDYVALMRAHLVLETCRAQQERSGPVPTRILRRNMYLSRMFGLAGLSNMNVYQQLSRSCLENSTDAIGRRTMAYHLLLKLATTPGLKIREFAELVRDALDTSEWTESEVWQFAALRLMNQTQWKLRPEYLQEWSEKPSTLHSWAALIDSAFHRHAKKRKANLRALSFTSDICGQLETLMKAVRLLPNHNEIVSDMVKTEEDPHHALTIWEFYNEEQTNPDKLPWHAWARHTEVIVTDANLPADLIWRVAEFHPQRSLTKLNNPIRHGTVYTMDFLVEIGKLYMRRPGMTSRARLRYIEKVINFGKASRQPMPQSLMQILAEIILKDLEMGKMGRKARLTYLVSKIEQFCGKEQAQKVAASIDGWRWTNRNRMTQTLPMPSSGGSHQQKKPRRESIGHSGRQSYRRTKDEGEGDNFESLLKSERRQVQIPAVANASF</sequence>
<keyword evidence="3" id="KW-1185">Reference proteome</keyword>
<dbReference type="AlphaFoldDB" id="A0A395SWM3"/>
<dbReference type="EMBL" id="PXOF01000005">
    <property type="protein sequence ID" value="RGP76345.1"/>
    <property type="molecule type" value="Genomic_DNA"/>
</dbReference>
<feature type="region of interest" description="Disordered" evidence="1">
    <location>
        <begin position="637"/>
        <end position="687"/>
    </location>
</feature>
<name>A0A395SWM3_FUSSP</name>
<protein>
    <submittedName>
        <fullName evidence="2">Uncharacterized protein</fullName>
    </submittedName>
</protein>
<comment type="caution">
    <text evidence="2">The sequence shown here is derived from an EMBL/GenBank/DDBJ whole genome shotgun (WGS) entry which is preliminary data.</text>
</comment>
<organism evidence="2 3">
    <name type="scientific">Fusarium sporotrichioides</name>
    <dbReference type="NCBI Taxonomy" id="5514"/>
    <lineage>
        <taxon>Eukaryota</taxon>
        <taxon>Fungi</taxon>
        <taxon>Dikarya</taxon>
        <taxon>Ascomycota</taxon>
        <taxon>Pezizomycotina</taxon>
        <taxon>Sordariomycetes</taxon>
        <taxon>Hypocreomycetidae</taxon>
        <taxon>Hypocreales</taxon>
        <taxon>Nectriaceae</taxon>
        <taxon>Fusarium</taxon>
    </lineage>
</organism>
<dbReference type="Proteomes" id="UP000266152">
    <property type="component" value="Unassembled WGS sequence"/>
</dbReference>
<gene>
    <name evidence="2" type="ORF">FSPOR_225</name>
</gene>
<reference evidence="2 3" key="1">
    <citation type="journal article" date="2018" name="PLoS Pathog.">
        <title>Evolution of structural diversity of trichothecenes, a family of toxins produced by plant pathogenic and entomopathogenic fungi.</title>
        <authorList>
            <person name="Proctor R.H."/>
            <person name="McCormick S.P."/>
            <person name="Kim H.S."/>
            <person name="Cardoza R.E."/>
            <person name="Stanley A.M."/>
            <person name="Lindo L."/>
            <person name="Kelly A."/>
            <person name="Brown D.W."/>
            <person name="Lee T."/>
            <person name="Vaughan M.M."/>
            <person name="Alexander N.J."/>
            <person name="Busman M."/>
            <person name="Gutierrez S."/>
        </authorList>
    </citation>
    <scope>NUCLEOTIDE SEQUENCE [LARGE SCALE GENOMIC DNA]</scope>
    <source>
        <strain evidence="2 3">NRRL 3299</strain>
    </source>
</reference>
<evidence type="ECO:0000313" key="2">
    <source>
        <dbReference type="EMBL" id="RGP76345.1"/>
    </source>
</evidence>
<evidence type="ECO:0000256" key="1">
    <source>
        <dbReference type="SAM" id="MobiDB-lite"/>
    </source>
</evidence>